<evidence type="ECO:0000313" key="2">
    <source>
        <dbReference type="Proteomes" id="UP000814128"/>
    </source>
</evidence>
<gene>
    <name evidence="1" type="ORF">K488DRAFT_82800</name>
</gene>
<dbReference type="Proteomes" id="UP000814128">
    <property type="component" value="Unassembled WGS sequence"/>
</dbReference>
<sequence length="249" mass="27255">MAQSTYTAVPTLPEDIPATPDGQHDPMGNEEQLLKPENRNGDGPAWYIAVGAATLIAVTSLLTVVTNGPLELSYFAFHMPLNTLAILGFTLAIVQLQPTSQPRTKIIGLERHQLGMFVALPLITLGVLSIYINKVAHKAPHFTTWHGTFGIICFAWLVAQFLFGGLTVWFGGAAFGGGLRAKLLWKYHRMSGYVLFPTMLFTLHLGGAWSSWMDSVSPFLVRLLIYTLVPAALLGAVYVRVRPSKLGFM</sequence>
<reference evidence="1" key="1">
    <citation type="submission" date="2021-02" db="EMBL/GenBank/DDBJ databases">
        <authorList>
            <consortium name="DOE Joint Genome Institute"/>
            <person name="Ahrendt S."/>
            <person name="Looney B.P."/>
            <person name="Miyauchi S."/>
            <person name="Morin E."/>
            <person name="Drula E."/>
            <person name="Courty P.E."/>
            <person name="Chicoki N."/>
            <person name="Fauchery L."/>
            <person name="Kohler A."/>
            <person name="Kuo A."/>
            <person name="Labutti K."/>
            <person name="Pangilinan J."/>
            <person name="Lipzen A."/>
            <person name="Riley R."/>
            <person name="Andreopoulos W."/>
            <person name="He G."/>
            <person name="Johnson J."/>
            <person name="Barry K.W."/>
            <person name="Grigoriev I.V."/>
            <person name="Nagy L."/>
            <person name="Hibbett D."/>
            <person name="Henrissat B."/>
            <person name="Matheny P.B."/>
            <person name="Labbe J."/>
            <person name="Martin F."/>
        </authorList>
    </citation>
    <scope>NUCLEOTIDE SEQUENCE</scope>
    <source>
        <strain evidence="1">EC-137</strain>
    </source>
</reference>
<evidence type="ECO:0000313" key="1">
    <source>
        <dbReference type="EMBL" id="KAI0035767.1"/>
    </source>
</evidence>
<proteinExistence type="predicted"/>
<name>A0ACB8QW37_9AGAM</name>
<accession>A0ACB8QW37</accession>
<reference evidence="1" key="2">
    <citation type="journal article" date="2022" name="New Phytol.">
        <title>Evolutionary transition to the ectomycorrhizal habit in the genomes of a hyperdiverse lineage of mushroom-forming fungi.</title>
        <authorList>
            <person name="Looney B."/>
            <person name="Miyauchi S."/>
            <person name="Morin E."/>
            <person name="Drula E."/>
            <person name="Courty P.E."/>
            <person name="Kohler A."/>
            <person name="Kuo A."/>
            <person name="LaButti K."/>
            <person name="Pangilinan J."/>
            <person name="Lipzen A."/>
            <person name="Riley R."/>
            <person name="Andreopoulos W."/>
            <person name="He G."/>
            <person name="Johnson J."/>
            <person name="Nolan M."/>
            <person name="Tritt A."/>
            <person name="Barry K.W."/>
            <person name="Grigoriev I.V."/>
            <person name="Nagy L.G."/>
            <person name="Hibbett D."/>
            <person name="Henrissat B."/>
            <person name="Matheny P.B."/>
            <person name="Labbe J."/>
            <person name="Martin F.M."/>
        </authorList>
    </citation>
    <scope>NUCLEOTIDE SEQUENCE</scope>
    <source>
        <strain evidence="1">EC-137</strain>
    </source>
</reference>
<organism evidence="1 2">
    <name type="scientific">Vararia minispora EC-137</name>
    <dbReference type="NCBI Taxonomy" id="1314806"/>
    <lineage>
        <taxon>Eukaryota</taxon>
        <taxon>Fungi</taxon>
        <taxon>Dikarya</taxon>
        <taxon>Basidiomycota</taxon>
        <taxon>Agaricomycotina</taxon>
        <taxon>Agaricomycetes</taxon>
        <taxon>Russulales</taxon>
        <taxon>Lachnocladiaceae</taxon>
        <taxon>Vararia</taxon>
    </lineage>
</organism>
<keyword evidence="2" id="KW-1185">Reference proteome</keyword>
<dbReference type="EMBL" id="MU273480">
    <property type="protein sequence ID" value="KAI0035767.1"/>
    <property type="molecule type" value="Genomic_DNA"/>
</dbReference>
<comment type="caution">
    <text evidence="1">The sequence shown here is derived from an EMBL/GenBank/DDBJ whole genome shotgun (WGS) entry which is preliminary data.</text>
</comment>
<protein>
    <submittedName>
        <fullName evidence="1">Uncharacterized protein</fullName>
    </submittedName>
</protein>